<organism evidence="3">
    <name type="scientific">Melampsora larici-populina (strain 98AG31 / pathotype 3-4-7)</name>
    <name type="common">Poplar leaf rust fungus</name>
    <dbReference type="NCBI Taxonomy" id="747676"/>
    <lineage>
        <taxon>Eukaryota</taxon>
        <taxon>Fungi</taxon>
        <taxon>Dikarya</taxon>
        <taxon>Basidiomycota</taxon>
        <taxon>Pucciniomycotina</taxon>
        <taxon>Pucciniomycetes</taxon>
        <taxon>Pucciniales</taxon>
        <taxon>Melampsoraceae</taxon>
        <taxon>Melampsora</taxon>
    </lineage>
</organism>
<feature type="chain" id="PRO_5003321342" description="Secreted protein" evidence="1">
    <location>
        <begin position="21"/>
        <end position="120"/>
    </location>
</feature>
<dbReference type="InParanoid" id="F4S837"/>
<protein>
    <recommendedName>
        <fullName evidence="4">Secreted protein</fullName>
    </recommendedName>
</protein>
<dbReference type="AlphaFoldDB" id="F4S837"/>
<dbReference type="EMBL" id="GL883162">
    <property type="protein sequence ID" value="EGF99216.1"/>
    <property type="molecule type" value="Genomic_DNA"/>
</dbReference>
<name>F4S837_MELLP</name>
<evidence type="ECO:0000313" key="3">
    <source>
        <dbReference type="Proteomes" id="UP000001072"/>
    </source>
</evidence>
<dbReference type="HOGENOM" id="CLU_1993122_0_0_1"/>
<dbReference type="RefSeq" id="XP_007417536.1">
    <property type="nucleotide sequence ID" value="XM_007417474.1"/>
</dbReference>
<evidence type="ECO:0008006" key="4">
    <source>
        <dbReference type="Google" id="ProtNLM"/>
    </source>
</evidence>
<sequence length="120" mass="13514">MLKLFATIAIAISLICMVRADGDITCNVAWASNGLCQTTFRVWTCQDCQVGYLKPSTTLDEYKIDPNNRKQFLVKPYVMILDPVTGINKKKFLKAQSRAATANDVFFHPLRSLWLLEAAI</sequence>
<evidence type="ECO:0000313" key="2">
    <source>
        <dbReference type="EMBL" id="EGF99216.1"/>
    </source>
</evidence>
<dbReference type="KEGG" id="mlr:MELLADRAFT_112916"/>
<keyword evidence="1" id="KW-0732">Signal</keyword>
<evidence type="ECO:0000256" key="1">
    <source>
        <dbReference type="SAM" id="SignalP"/>
    </source>
</evidence>
<dbReference type="VEuPathDB" id="FungiDB:MELLADRAFT_112916"/>
<dbReference type="Proteomes" id="UP000001072">
    <property type="component" value="Unassembled WGS sequence"/>
</dbReference>
<proteinExistence type="predicted"/>
<dbReference type="GeneID" id="18924824"/>
<accession>F4S837</accession>
<reference evidence="3" key="1">
    <citation type="journal article" date="2011" name="Proc. Natl. Acad. Sci. U.S.A.">
        <title>Obligate biotrophy features unraveled by the genomic analysis of rust fungi.</title>
        <authorList>
            <person name="Duplessis S."/>
            <person name="Cuomo C.A."/>
            <person name="Lin Y.-C."/>
            <person name="Aerts A."/>
            <person name="Tisserant E."/>
            <person name="Veneault-Fourrey C."/>
            <person name="Joly D.L."/>
            <person name="Hacquard S."/>
            <person name="Amselem J."/>
            <person name="Cantarel B.L."/>
            <person name="Chiu R."/>
            <person name="Coutinho P.M."/>
            <person name="Feau N."/>
            <person name="Field M."/>
            <person name="Frey P."/>
            <person name="Gelhaye E."/>
            <person name="Goldberg J."/>
            <person name="Grabherr M.G."/>
            <person name="Kodira C.D."/>
            <person name="Kohler A."/>
            <person name="Kuees U."/>
            <person name="Lindquist E.A."/>
            <person name="Lucas S.M."/>
            <person name="Mago R."/>
            <person name="Mauceli E."/>
            <person name="Morin E."/>
            <person name="Murat C."/>
            <person name="Pangilinan J.L."/>
            <person name="Park R."/>
            <person name="Pearson M."/>
            <person name="Quesneville H."/>
            <person name="Rouhier N."/>
            <person name="Sakthikumar S."/>
            <person name="Salamov A.A."/>
            <person name="Schmutz J."/>
            <person name="Selles B."/>
            <person name="Shapiro H."/>
            <person name="Tanguay P."/>
            <person name="Tuskan G.A."/>
            <person name="Henrissat B."/>
            <person name="Van de Peer Y."/>
            <person name="Rouze P."/>
            <person name="Ellis J.G."/>
            <person name="Dodds P.N."/>
            <person name="Schein J.E."/>
            <person name="Zhong S."/>
            <person name="Hamelin R.C."/>
            <person name="Grigoriev I.V."/>
            <person name="Szabo L.J."/>
            <person name="Martin F."/>
        </authorList>
    </citation>
    <scope>NUCLEOTIDE SEQUENCE [LARGE SCALE GENOMIC DNA]</scope>
    <source>
        <strain evidence="3">98AG31 / pathotype 3-4-7</strain>
    </source>
</reference>
<feature type="signal peptide" evidence="1">
    <location>
        <begin position="1"/>
        <end position="20"/>
    </location>
</feature>
<gene>
    <name evidence="2" type="ORF">MELLADRAFT_112916</name>
</gene>
<keyword evidence="3" id="KW-1185">Reference proteome</keyword>